<dbReference type="InterPro" id="IPR003961">
    <property type="entry name" value="FN3_dom"/>
</dbReference>
<dbReference type="InterPro" id="IPR050955">
    <property type="entry name" value="Plant_Biomass_Hydrol_Est"/>
</dbReference>
<evidence type="ECO:0000256" key="2">
    <source>
        <dbReference type="ARBA" id="ARBA00022801"/>
    </source>
</evidence>
<reference evidence="8" key="1">
    <citation type="submission" date="2016-10" db="EMBL/GenBank/DDBJ databases">
        <authorList>
            <person name="Varghese N."/>
            <person name="Submissions S."/>
        </authorList>
    </citation>
    <scope>NUCLEOTIDE SEQUENCE [LARGE SCALE GENOMIC DNA]</scope>
    <source>
        <strain evidence="8">CGMCC 4.7042</strain>
    </source>
</reference>
<dbReference type="GO" id="GO:0000272">
    <property type="term" value="P:polysaccharide catabolic process"/>
    <property type="evidence" value="ECO:0007669"/>
    <property type="project" value="UniProtKB-KW"/>
</dbReference>
<dbReference type="PROSITE" id="PS50853">
    <property type="entry name" value="FN3"/>
    <property type="match status" value="1"/>
</dbReference>
<dbReference type="Gene3D" id="2.60.40.10">
    <property type="entry name" value="Immunoglobulins"/>
    <property type="match status" value="1"/>
</dbReference>
<dbReference type="PANTHER" id="PTHR43037">
    <property type="entry name" value="UNNAMED PRODUCT-RELATED"/>
    <property type="match status" value="1"/>
</dbReference>
<evidence type="ECO:0000313" key="7">
    <source>
        <dbReference type="EMBL" id="SDM51192.1"/>
    </source>
</evidence>
<accession>A0A1G9TU82</accession>
<dbReference type="SUPFAM" id="SSF49265">
    <property type="entry name" value="Fibronectin type III"/>
    <property type="match status" value="1"/>
</dbReference>
<dbReference type="Pfam" id="PF10503">
    <property type="entry name" value="Esterase_PHB"/>
    <property type="match status" value="1"/>
</dbReference>
<evidence type="ECO:0000256" key="1">
    <source>
        <dbReference type="ARBA" id="ARBA00022729"/>
    </source>
</evidence>
<sequence>MNPPPARSLPGRLRTGHGRPSGPSLPRVTGGLLLSLFALLLGLLPAPAQAASLTEVSGFGSNPGNLQMFRYIPDGLPAGRPLVVALHGCTQSAAAYDNETGWTRWADEWGFALLLPQQRSANNANSCFNWFQSADFSRGQGEALSVKQMVDRMAADHGTDRSRVFVTGLSAGGAMTAVMAASYPDVFAGAAVVAGLPFDCARTVAAAFGCMTPGSDLGARQWGDKVRAAYPSYAGPYPTMAVWHGTADATVAPMNMTELVEQWTDVHGTDSVADVSDTVQGHPHKVYRGNGGRDVVETYSLTGMGHGQPVDPGSGEAQCGIAGAYVLDANICGSYRIGRSWGLAAPDGGGTLPAPSTPAVTAVSDSSVSLTWDAVAGAVSYRVLRDGAVAGTPTSASFTDTGLSPGSTYTYTVSAVDGSGAAGTPSAPVRATTTGAPHACYTDNNYNHVAAGRAHQVLGTVYANGSGQSMGLYNVFVTHTLEETSPGHFVIADFGCPS</sequence>
<dbReference type="GO" id="GO:0005576">
    <property type="term" value="C:extracellular region"/>
    <property type="evidence" value="ECO:0007669"/>
    <property type="project" value="InterPro"/>
</dbReference>
<organism evidence="7 8">
    <name type="scientific">Streptomyces wuyuanensis</name>
    <dbReference type="NCBI Taxonomy" id="1196353"/>
    <lineage>
        <taxon>Bacteria</taxon>
        <taxon>Bacillati</taxon>
        <taxon>Actinomycetota</taxon>
        <taxon>Actinomycetes</taxon>
        <taxon>Kitasatosporales</taxon>
        <taxon>Streptomycetaceae</taxon>
        <taxon>Streptomyces</taxon>
    </lineage>
</organism>
<dbReference type="EMBL" id="FNHI01000009">
    <property type="protein sequence ID" value="SDM51192.1"/>
    <property type="molecule type" value="Genomic_DNA"/>
</dbReference>
<dbReference type="InterPro" id="IPR036116">
    <property type="entry name" value="FN3_sf"/>
</dbReference>
<dbReference type="CDD" id="cd00063">
    <property type="entry name" value="FN3"/>
    <property type="match status" value="1"/>
</dbReference>
<dbReference type="InterPro" id="IPR013783">
    <property type="entry name" value="Ig-like_fold"/>
</dbReference>
<evidence type="ECO:0000259" key="6">
    <source>
        <dbReference type="PROSITE" id="PS50853"/>
    </source>
</evidence>
<evidence type="ECO:0000313" key="8">
    <source>
        <dbReference type="Proteomes" id="UP000199063"/>
    </source>
</evidence>
<evidence type="ECO:0000256" key="3">
    <source>
        <dbReference type="ARBA" id="ARBA00023295"/>
    </source>
</evidence>
<dbReference type="InterPro" id="IPR010126">
    <property type="entry name" value="Esterase_phb"/>
</dbReference>
<dbReference type="SUPFAM" id="SSF53474">
    <property type="entry name" value="alpha/beta-Hydrolases"/>
    <property type="match status" value="2"/>
</dbReference>
<feature type="domain" description="Fibronectin type-III" evidence="6">
    <location>
        <begin position="354"/>
        <end position="437"/>
    </location>
</feature>
<dbReference type="Proteomes" id="UP000199063">
    <property type="component" value="Unassembled WGS sequence"/>
</dbReference>
<dbReference type="SMART" id="SM00060">
    <property type="entry name" value="FN3"/>
    <property type="match status" value="1"/>
</dbReference>
<feature type="region of interest" description="Disordered" evidence="5">
    <location>
        <begin position="1"/>
        <end position="24"/>
    </location>
</feature>
<dbReference type="GO" id="GO:0016798">
    <property type="term" value="F:hydrolase activity, acting on glycosyl bonds"/>
    <property type="evidence" value="ECO:0007669"/>
    <property type="project" value="UniProtKB-KW"/>
</dbReference>
<keyword evidence="8" id="KW-1185">Reference proteome</keyword>
<evidence type="ECO:0000256" key="4">
    <source>
        <dbReference type="ARBA" id="ARBA00023326"/>
    </source>
</evidence>
<evidence type="ECO:0000256" key="5">
    <source>
        <dbReference type="SAM" id="MobiDB-lite"/>
    </source>
</evidence>
<dbReference type="AlphaFoldDB" id="A0A1G9TU82"/>
<dbReference type="STRING" id="1196353.SAMN05444921_109111"/>
<dbReference type="InterPro" id="IPR029058">
    <property type="entry name" value="AB_hydrolase_fold"/>
</dbReference>
<keyword evidence="2" id="KW-0378">Hydrolase</keyword>
<protein>
    <submittedName>
        <fullName evidence="7">Esterase, PHB depolymerase family</fullName>
    </submittedName>
</protein>
<keyword evidence="4" id="KW-0624">Polysaccharide degradation</keyword>
<name>A0A1G9TU82_9ACTN</name>
<keyword evidence="3" id="KW-0326">Glycosidase</keyword>
<keyword evidence="1" id="KW-0732">Signal</keyword>
<proteinExistence type="predicted"/>
<dbReference type="PANTHER" id="PTHR43037:SF1">
    <property type="entry name" value="BLL1128 PROTEIN"/>
    <property type="match status" value="1"/>
</dbReference>
<dbReference type="Gene3D" id="3.40.50.1820">
    <property type="entry name" value="alpha/beta hydrolase"/>
    <property type="match status" value="1"/>
</dbReference>
<dbReference type="Pfam" id="PF00041">
    <property type="entry name" value="fn3"/>
    <property type="match status" value="1"/>
</dbReference>
<gene>
    <name evidence="7" type="ORF">SAMN05444921_109111</name>
</gene>
<keyword evidence="4" id="KW-0119">Carbohydrate metabolism</keyword>
<dbReference type="NCBIfam" id="TIGR01840">
    <property type="entry name" value="esterase_phb"/>
    <property type="match status" value="1"/>
</dbReference>